<keyword evidence="4" id="KW-0238">DNA-binding</keyword>
<dbReference type="Pfam" id="PF00872">
    <property type="entry name" value="Transposase_mut"/>
    <property type="match status" value="1"/>
</dbReference>
<dbReference type="EMBL" id="VAWA01000012">
    <property type="protein sequence ID" value="TLP74243.1"/>
    <property type="molecule type" value="Genomic_DNA"/>
</dbReference>
<evidence type="ECO:0000256" key="2">
    <source>
        <dbReference type="ARBA" id="ARBA00010961"/>
    </source>
</evidence>
<proteinExistence type="inferred from homology"/>
<dbReference type="GO" id="GO:0004803">
    <property type="term" value="F:transposase activity"/>
    <property type="evidence" value="ECO:0007669"/>
    <property type="project" value="InterPro"/>
</dbReference>
<comment type="similarity">
    <text evidence="2">Belongs to the transposase mutator family.</text>
</comment>
<dbReference type="Proteomes" id="UP000306544">
    <property type="component" value="Unassembled WGS sequence"/>
</dbReference>
<evidence type="ECO:0000256" key="3">
    <source>
        <dbReference type="ARBA" id="ARBA00022578"/>
    </source>
</evidence>
<evidence type="ECO:0000256" key="5">
    <source>
        <dbReference type="ARBA" id="ARBA00023172"/>
    </source>
</evidence>
<sequence>MDKHVGSLGIENVSKSQVSGMAAELDEQVEALRTRPLWNQHFPRRRGPSAESP</sequence>
<comment type="caution">
    <text evidence="6">The sequence shown here is derived from an EMBL/GenBank/DDBJ whole genome shotgun (WGS) entry which is preliminary data.</text>
</comment>
<evidence type="ECO:0000313" key="6">
    <source>
        <dbReference type="EMBL" id="TLP74243.1"/>
    </source>
</evidence>
<dbReference type="OrthoDB" id="9793302at2"/>
<name>A0A5R9A6D9_9MICC</name>
<dbReference type="GO" id="GO:0006313">
    <property type="term" value="P:DNA transposition"/>
    <property type="evidence" value="ECO:0007669"/>
    <property type="project" value="InterPro"/>
</dbReference>
<accession>A0A5R9A6D9</accession>
<comment type="function">
    <text evidence="1">Required for the transposition of the insertion element.</text>
</comment>
<dbReference type="InterPro" id="IPR001207">
    <property type="entry name" value="Transposase_mutator"/>
</dbReference>
<evidence type="ECO:0000256" key="4">
    <source>
        <dbReference type="ARBA" id="ARBA00023125"/>
    </source>
</evidence>
<keyword evidence="5" id="KW-0233">DNA recombination</keyword>
<gene>
    <name evidence="6" type="ORF">FEF27_09735</name>
</gene>
<dbReference type="GO" id="GO:0003677">
    <property type="term" value="F:DNA binding"/>
    <property type="evidence" value="ECO:0007669"/>
    <property type="project" value="UniProtKB-KW"/>
</dbReference>
<protein>
    <submittedName>
        <fullName evidence="6">Uncharacterized protein</fullName>
    </submittedName>
</protein>
<organism evidence="6 7">
    <name type="scientific">Nesterenkonia sphaerica</name>
    <dbReference type="NCBI Taxonomy" id="1804988"/>
    <lineage>
        <taxon>Bacteria</taxon>
        <taxon>Bacillati</taxon>
        <taxon>Actinomycetota</taxon>
        <taxon>Actinomycetes</taxon>
        <taxon>Micrococcales</taxon>
        <taxon>Micrococcaceae</taxon>
        <taxon>Nesterenkonia</taxon>
    </lineage>
</organism>
<dbReference type="AlphaFoldDB" id="A0A5R9A6D9"/>
<keyword evidence="7" id="KW-1185">Reference proteome</keyword>
<reference evidence="6 7" key="1">
    <citation type="submission" date="2019-05" db="EMBL/GenBank/DDBJ databases">
        <title>Nesterenkonia sp. GY239, isolated from the Southern Atlantic Ocean.</title>
        <authorList>
            <person name="Zhang G."/>
        </authorList>
    </citation>
    <scope>NUCLEOTIDE SEQUENCE [LARGE SCALE GENOMIC DNA]</scope>
    <source>
        <strain evidence="6 7">GY239</strain>
    </source>
</reference>
<evidence type="ECO:0000313" key="7">
    <source>
        <dbReference type="Proteomes" id="UP000306544"/>
    </source>
</evidence>
<keyword evidence="3" id="KW-0815">Transposition</keyword>
<evidence type="ECO:0000256" key="1">
    <source>
        <dbReference type="ARBA" id="ARBA00002190"/>
    </source>
</evidence>